<evidence type="ECO:0000256" key="5">
    <source>
        <dbReference type="ARBA" id="ARBA00022679"/>
    </source>
</evidence>
<keyword evidence="4 10" id="KW-0328">Glycosyltransferase</keyword>
<feature type="transmembrane region" description="Helical" evidence="10">
    <location>
        <begin position="146"/>
        <end position="168"/>
    </location>
</feature>
<feature type="transmembrane region" description="Helical" evidence="10">
    <location>
        <begin position="451"/>
        <end position="471"/>
    </location>
</feature>
<feature type="transmembrane region" description="Helical" evidence="10">
    <location>
        <begin position="264"/>
        <end position="283"/>
    </location>
</feature>
<comment type="pathway">
    <text evidence="2 10">Protein modification; protein glycosylation.</text>
</comment>
<evidence type="ECO:0000313" key="12">
    <source>
        <dbReference type="EMBL" id="CAD7227830.1"/>
    </source>
</evidence>
<feature type="transmembrane region" description="Helical" evidence="10">
    <location>
        <begin position="327"/>
        <end position="348"/>
    </location>
</feature>
<evidence type="ECO:0000256" key="8">
    <source>
        <dbReference type="ARBA" id="ARBA00022989"/>
    </source>
</evidence>
<keyword evidence="8 10" id="KW-1133">Transmembrane helix</keyword>
<dbReference type="EC" id="2.4.1.-" evidence="10"/>
<evidence type="ECO:0000256" key="6">
    <source>
        <dbReference type="ARBA" id="ARBA00022692"/>
    </source>
</evidence>
<proteinExistence type="inferred from homology"/>
<evidence type="ECO:0000256" key="10">
    <source>
        <dbReference type="RuleBase" id="RU363110"/>
    </source>
</evidence>
<dbReference type="PANTHER" id="PTHR12413:SF1">
    <property type="entry name" value="DOLICHYL PYROPHOSPHATE MAN9GLCNAC2 ALPHA-1,3-GLUCOSYLTRANSFERASE"/>
    <property type="match status" value="1"/>
</dbReference>
<evidence type="ECO:0000256" key="4">
    <source>
        <dbReference type="ARBA" id="ARBA00022676"/>
    </source>
</evidence>
<dbReference type="Pfam" id="PF03155">
    <property type="entry name" value="Alg6_Alg8"/>
    <property type="match status" value="1"/>
</dbReference>
<dbReference type="PANTHER" id="PTHR12413">
    <property type="entry name" value="DOLICHYL GLYCOSYLTRANSFERASE"/>
    <property type="match status" value="1"/>
</dbReference>
<feature type="transmembrane region" description="Helical" evidence="10">
    <location>
        <begin position="480"/>
        <end position="501"/>
    </location>
</feature>
<comment type="similarity">
    <text evidence="3 10">Belongs to the ALG6/ALG8 glucosyltransferase family.</text>
</comment>
<keyword evidence="9 10" id="KW-0472">Membrane</keyword>
<evidence type="ECO:0000256" key="1">
    <source>
        <dbReference type="ARBA" id="ARBA00004477"/>
    </source>
</evidence>
<comment type="subcellular location">
    <subcellularLocation>
        <location evidence="1 10">Endoplasmic reticulum membrane</location>
        <topology evidence="1 10">Multi-pass membrane protein</topology>
    </subcellularLocation>
</comment>
<organism evidence="12">
    <name type="scientific">Cyprideis torosa</name>
    <dbReference type="NCBI Taxonomy" id="163714"/>
    <lineage>
        <taxon>Eukaryota</taxon>
        <taxon>Metazoa</taxon>
        <taxon>Ecdysozoa</taxon>
        <taxon>Arthropoda</taxon>
        <taxon>Crustacea</taxon>
        <taxon>Oligostraca</taxon>
        <taxon>Ostracoda</taxon>
        <taxon>Podocopa</taxon>
        <taxon>Podocopida</taxon>
        <taxon>Cytherocopina</taxon>
        <taxon>Cytheroidea</taxon>
        <taxon>Cytherideidae</taxon>
        <taxon>Cyprideis</taxon>
    </lineage>
</organism>
<name>A0A7R8WA64_9CRUS</name>
<dbReference type="EMBL" id="OB661274">
    <property type="protein sequence ID" value="CAD7227830.1"/>
    <property type="molecule type" value="Genomic_DNA"/>
</dbReference>
<dbReference type="InterPro" id="IPR004856">
    <property type="entry name" value="Glyco_trans_ALG6/ALG8"/>
</dbReference>
<evidence type="ECO:0000256" key="3">
    <source>
        <dbReference type="ARBA" id="ARBA00008715"/>
    </source>
</evidence>
<dbReference type="OrthoDB" id="6333509at2759"/>
<sequence length="514" mass="58851">MFDRNSLQNTVMGSASRVKLDETQSEDHCSDGIVDVHRTLGKLLSLSVALVLRVIVARQPHSGEGTPPMYGDYEAQRHWMEVTWNLPVRDWYVNTTDNDLSYWGLDYPPLTAYHSFIMGGVAHHYVNPEFVALHTSRGMETEEHKFFMRASVILADLLLYFPVLYLLFSDTTDLTILVASTYPGLVLIDHGHFQYNSVSLGLVLLSFYLLTQHRWRDDMILGSIAFVAALNYKQMELYRSLPVFFFILGRCWQERSSVTGIRRLASVSLAVIFSFALIWLPFWSQPLQVLQRLFPFSRGIFEDKVANFWCTSSLVFKWKNAVSVHQLVTMCGLITLATSLPSCLHCFLRPTPRSFRWSLLIVSLCFYLFSYQVHEKSILIPASSALLLLTDHPQAICWFLSTTCFSMTPLFIKEGLAPTFAFAMVIFLVYCVWFCHQSIDFSWNAALSLPHVLAALSTTGSILLFLMMLFLKPPARYPHFLVVAMCSWCCTHFLGFLMYFYSQQFASTDKIKVQ</sequence>
<feature type="region of interest" description="Disordered" evidence="11">
    <location>
        <begin position="1"/>
        <end position="23"/>
    </location>
</feature>
<keyword evidence="5 10" id="KW-0808">Transferase</keyword>
<dbReference type="GO" id="GO:0005789">
    <property type="term" value="C:endoplasmic reticulum membrane"/>
    <property type="evidence" value="ECO:0007669"/>
    <property type="project" value="UniProtKB-SubCell"/>
</dbReference>
<evidence type="ECO:0000256" key="2">
    <source>
        <dbReference type="ARBA" id="ARBA00004922"/>
    </source>
</evidence>
<feature type="transmembrane region" description="Helical" evidence="10">
    <location>
        <begin position="355"/>
        <end position="373"/>
    </location>
</feature>
<dbReference type="GO" id="GO:0042281">
    <property type="term" value="F:dolichyl pyrophosphate Man9GlcNAc2 alpha-1,3-glucosyltransferase activity"/>
    <property type="evidence" value="ECO:0007669"/>
    <property type="project" value="TreeGrafter"/>
</dbReference>
<protein>
    <recommendedName>
        <fullName evidence="10">Alpha-1,3-glucosyltransferase</fullName>
        <ecNumber evidence="10">2.4.1.-</ecNumber>
    </recommendedName>
</protein>
<reference evidence="12" key="1">
    <citation type="submission" date="2020-11" db="EMBL/GenBank/DDBJ databases">
        <authorList>
            <person name="Tran Van P."/>
        </authorList>
    </citation>
    <scope>NUCLEOTIDE SEQUENCE</scope>
</reference>
<feature type="transmembrane region" description="Helical" evidence="10">
    <location>
        <begin position="193"/>
        <end position="211"/>
    </location>
</feature>
<feature type="compositionally biased region" description="Polar residues" evidence="11">
    <location>
        <begin position="1"/>
        <end position="13"/>
    </location>
</feature>
<keyword evidence="7 10" id="KW-0256">Endoplasmic reticulum</keyword>
<accession>A0A7R8WA64</accession>
<evidence type="ECO:0000256" key="7">
    <source>
        <dbReference type="ARBA" id="ARBA00022824"/>
    </source>
</evidence>
<evidence type="ECO:0000256" key="9">
    <source>
        <dbReference type="ARBA" id="ARBA00023136"/>
    </source>
</evidence>
<gene>
    <name evidence="12" type="ORF">CTOB1V02_LOCUS5725</name>
</gene>
<keyword evidence="6 10" id="KW-0812">Transmembrane</keyword>
<evidence type="ECO:0000256" key="11">
    <source>
        <dbReference type="SAM" id="MobiDB-lite"/>
    </source>
</evidence>
<dbReference type="AlphaFoldDB" id="A0A7R8WA64"/>
<dbReference type="UniPathway" id="UPA00378"/>
<feature type="transmembrane region" description="Helical" evidence="10">
    <location>
        <begin position="419"/>
        <end position="439"/>
    </location>
</feature>